<dbReference type="STRING" id="104421.E2AU76"/>
<feature type="compositionally biased region" description="Basic and acidic residues" evidence="1">
    <location>
        <begin position="520"/>
        <end position="531"/>
    </location>
</feature>
<feature type="compositionally biased region" description="Basic and acidic residues" evidence="1">
    <location>
        <begin position="629"/>
        <end position="640"/>
    </location>
</feature>
<feature type="compositionally biased region" description="Basic and acidic residues" evidence="1">
    <location>
        <begin position="1094"/>
        <end position="1103"/>
    </location>
</feature>
<feature type="compositionally biased region" description="Low complexity" evidence="1">
    <location>
        <begin position="727"/>
        <end position="761"/>
    </location>
</feature>
<feature type="compositionally biased region" description="Polar residues" evidence="1">
    <location>
        <begin position="458"/>
        <end position="467"/>
    </location>
</feature>
<dbReference type="Proteomes" id="UP000000311">
    <property type="component" value="Unassembled WGS sequence"/>
</dbReference>
<feature type="region of interest" description="Disordered" evidence="1">
    <location>
        <begin position="458"/>
        <end position="784"/>
    </location>
</feature>
<feature type="compositionally biased region" description="Low complexity" evidence="1">
    <location>
        <begin position="1037"/>
        <end position="1055"/>
    </location>
</feature>
<feature type="region of interest" description="Disordered" evidence="1">
    <location>
        <begin position="1291"/>
        <end position="1350"/>
    </location>
</feature>
<feature type="compositionally biased region" description="Polar residues" evidence="1">
    <location>
        <begin position="949"/>
        <end position="958"/>
    </location>
</feature>
<feature type="compositionally biased region" description="Low complexity" evidence="1">
    <location>
        <begin position="183"/>
        <end position="192"/>
    </location>
</feature>
<evidence type="ECO:0008006" key="4">
    <source>
        <dbReference type="Google" id="ProtNLM"/>
    </source>
</evidence>
<sequence>MIDCKEKAEIAQNILAINFWIEMGKKLISCSDTGAYRSKTGIGISNTFGRNTSGGNMPSCRSGYSGVASNSSRIATKERAYGGFGSAFLKKDKLEEKNTFKYSYTKDAEKNRLHSGRSSSEDVSVKSPSSSRSSLFEKYSFSTGKTSERPSSVLDRYNRPASRGKSREPEGISRYGSGTYPGSSFTRSYSSDSRIEKKDHPPVSYRGLRSNSGKTSREPSPEVGVGKASSFRIYSRASSYNRSAASPSTSESSSTTISTRFGSTAGSRFLSPRSNERVPTTINYSATDRFRNASTKSTNQKDEEESRLATISDKDGNHKAYNTSSRMEEEESNNRLSDSEFVTLTMMTRSTSPTPPASSSYVRNKRAEIDIVHQKEVTRSRKLPDTMDGETQCDRMEETSRFARYGGNNRISGAPWSTYLDKYSSSGTSVGSPAMYSSRGFNNANSSSSRFNSFAYTRTNEAPVTTRNESATKESSSSSQEAHNSSNRNQNEKVPSDLKCTTSSENLTSKDSNVQNIHGTNKEMNESRIRGNEQCSCGGRKTEASGNSSGFADNSRIFNQNVAFHRKDDSMEDSQESNGGREDWSSRQSSVSRCDEYNQRKQSIPRVGRGSPKNEVKISKCSSKTEIISSKREAYCERRGSTPKSDTSSSSKTEESLRIVEGHCQSQNEEIVSSKHSTPQRKDSTSSSSSQSRSTPQSRNGSMRNMSRQMTRTGSSDGSVNMPIGRSKSSSTSSVTSQSVKIKTTTPPSSGKSSGGLIPPSVNLRQGGSPDARGKPPVPKNDATTAATSKCIVAAKYVNKDFRKSTLNMENGDPSRSKCARRKKSQKTICASSKNSEMTTEYIPQTVCSEPSMKSGQSRLITLSGRSKLGRSGSSGSMKWKESRNESKSPCGTKKRPSGVFVSSSQSTSTNSSSSEDNDEHADRSDSKRRRKRASESPKSLEIRGKISAGSSRTSVLASSADEISMMSEKPPRPPSSPRSKSDRAAKTEEAKSFLMRALAPVTNFFKNRSQESGDASKSGSWVDSNDENYEARNKSEQSMSASKSFSQSLSKGSSFTNFEKNDEIKKNNTRIQHQSSGEKPWWLDSNSDNVPEGVEKANRWNEDASQDTTISIALPDDGKCKLKFWRQESGERAWWLDDVSTEETKRSPSSASPVSRRGSSRGSFRSADRRNRIKRQQSGERAWWMSDDPESVPEGVEVIPVASPDSQSVDKPDGFDNESLYSSKPLKKIRHIESGEKAWWMDSSSNVPDGVVRIPVETSNSTSDSSESYEKIDIGVNPELETRMKRSLSRFPIEFPPPPSEEPLGDRASPEGIENPPDPPDNYGGRNSPYDNVPTPRRLSPRKRPSTLPLFIGQHTDIDDMLGDTAIPCHSPVLSRVRKQERVEEDISENSSECEEIDAAQVIIHDSTPKTPVIQRRNRDNKRIQPDGYIPVEHETHDIIDITMILFIT</sequence>
<feature type="compositionally biased region" description="Low complexity" evidence="1">
    <location>
        <begin position="125"/>
        <end position="134"/>
    </location>
</feature>
<accession>E2AU76</accession>
<feature type="compositionally biased region" description="Polar residues" evidence="1">
    <location>
        <begin position="848"/>
        <end position="861"/>
    </location>
</feature>
<feature type="compositionally biased region" description="Low complexity" evidence="1">
    <location>
        <begin position="1148"/>
        <end position="1166"/>
    </location>
</feature>
<dbReference type="OrthoDB" id="9806920at2759"/>
<feature type="compositionally biased region" description="Basic and acidic residues" evidence="1">
    <location>
        <begin position="652"/>
        <end position="661"/>
    </location>
</feature>
<feature type="compositionally biased region" description="Low complexity" evidence="1">
    <location>
        <begin position="232"/>
        <end position="259"/>
    </location>
</feature>
<feature type="region of interest" description="Disordered" evidence="1">
    <location>
        <begin position="806"/>
        <end position="832"/>
    </location>
</feature>
<protein>
    <recommendedName>
        <fullName evidence="4">FHOD1 N-terminal GTPase-binding domain-containing protein</fullName>
    </recommendedName>
</protein>
<proteinExistence type="predicted"/>
<feature type="compositionally biased region" description="Low complexity" evidence="1">
    <location>
        <begin position="473"/>
        <end position="487"/>
    </location>
</feature>
<organism evidence="3">
    <name type="scientific">Camponotus floridanus</name>
    <name type="common">Florida carpenter ant</name>
    <dbReference type="NCBI Taxonomy" id="104421"/>
    <lineage>
        <taxon>Eukaryota</taxon>
        <taxon>Metazoa</taxon>
        <taxon>Ecdysozoa</taxon>
        <taxon>Arthropoda</taxon>
        <taxon>Hexapoda</taxon>
        <taxon>Insecta</taxon>
        <taxon>Pterygota</taxon>
        <taxon>Neoptera</taxon>
        <taxon>Endopterygota</taxon>
        <taxon>Hymenoptera</taxon>
        <taxon>Apocrita</taxon>
        <taxon>Aculeata</taxon>
        <taxon>Formicoidea</taxon>
        <taxon>Formicidae</taxon>
        <taxon>Formicinae</taxon>
        <taxon>Camponotus</taxon>
    </lineage>
</organism>
<feature type="compositionally biased region" description="Polar residues" evidence="1">
    <location>
        <begin position="664"/>
        <end position="676"/>
    </location>
</feature>
<evidence type="ECO:0000313" key="3">
    <source>
        <dbReference type="Proteomes" id="UP000000311"/>
    </source>
</evidence>
<feature type="compositionally biased region" description="Polar residues" evidence="1">
    <location>
        <begin position="497"/>
        <end position="519"/>
    </location>
</feature>
<feature type="compositionally biased region" description="Low complexity" evidence="1">
    <location>
        <begin position="685"/>
        <end position="699"/>
    </location>
</feature>
<feature type="compositionally biased region" description="Basic and acidic residues" evidence="1">
    <location>
        <begin position="980"/>
        <end position="992"/>
    </location>
</feature>
<dbReference type="OMA" id="SKGTWWS"/>
<feature type="compositionally biased region" description="Low complexity" evidence="1">
    <location>
        <begin position="863"/>
        <end position="877"/>
    </location>
</feature>
<feature type="compositionally biased region" description="Polar residues" evidence="1">
    <location>
        <begin position="277"/>
        <end position="298"/>
    </location>
</feature>
<feature type="compositionally biased region" description="Low complexity" evidence="1">
    <location>
        <begin position="1258"/>
        <end position="1267"/>
    </location>
</feature>
<feature type="compositionally biased region" description="Polar residues" evidence="1">
    <location>
        <begin position="1005"/>
        <end position="1024"/>
    </location>
</feature>
<feature type="compositionally biased region" description="Basic and acidic residues" evidence="1">
    <location>
        <begin position="299"/>
        <end position="318"/>
    </location>
</feature>
<feature type="region of interest" description="Disordered" evidence="1">
    <location>
        <begin position="1137"/>
        <end position="1221"/>
    </location>
</feature>
<dbReference type="InParanoid" id="E2AU76"/>
<evidence type="ECO:0000313" key="2">
    <source>
        <dbReference type="EMBL" id="EFN63024.1"/>
    </source>
</evidence>
<name>E2AU76_CAMFO</name>
<feature type="compositionally biased region" description="Polar residues" evidence="1">
    <location>
        <begin position="700"/>
        <end position="719"/>
    </location>
</feature>
<feature type="region of interest" description="Disordered" evidence="1">
    <location>
        <begin position="848"/>
        <end position="1108"/>
    </location>
</feature>
<keyword evidence="3" id="KW-1185">Reference proteome</keyword>
<feature type="compositionally biased region" description="Low complexity" evidence="1">
    <location>
        <begin position="642"/>
        <end position="651"/>
    </location>
</feature>
<feature type="region of interest" description="Disordered" evidence="1">
    <location>
        <begin position="1257"/>
        <end position="1276"/>
    </location>
</feature>
<feature type="region of interest" description="Disordered" evidence="1">
    <location>
        <begin position="109"/>
        <end position="336"/>
    </location>
</feature>
<dbReference type="EMBL" id="GL442807">
    <property type="protein sequence ID" value="EFN63024.1"/>
    <property type="molecule type" value="Genomic_DNA"/>
</dbReference>
<feature type="compositionally biased region" description="Polar residues" evidence="1">
    <location>
        <begin position="544"/>
        <end position="562"/>
    </location>
</feature>
<feature type="compositionally biased region" description="Low complexity" evidence="1">
    <location>
        <begin position="903"/>
        <end position="915"/>
    </location>
</feature>
<evidence type="ECO:0000256" key="1">
    <source>
        <dbReference type="SAM" id="MobiDB-lite"/>
    </source>
</evidence>
<reference evidence="2 3" key="1">
    <citation type="journal article" date="2010" name="Science">
        <title>Genomic comparison of the ants Camponotus floridanus and Harpegnathos saltator.</title>
        <authorList>
            <person name="Bonasio R."/>
            <person name="Zhang G."/>
            <person name="Ye C."/>
            <person name="Mutti N.S."/>
            <person name="Fang X."/>
            <person name="Qin N."/>
            <person name="Donahue G."/>
            <person name="Yang P."/>
            <person name="Li Q."/>
            <person name="Li C."/>
            <person name="Zhang P."/>
            <person name="Huang Z."/>
            <person name="Berger S.L."/>
            <person name="Reinberg D."/>
            <person name="Wang J."/>
            <person name="Liebig J."/>
        </authorList>
    </citation>
    <scope>NUCLEOTIDE SEQUENCE [LARGE SCALE GENOMIC DNA]</scope>
    <source>
        <strain evidence="3">C129</strain>
    </source>
</reference>
<gene>
    <name evidence="2" type="ORF">EAG_00728</name>
</gene>
<feature type="compositionally biased region" description="Basic and acidic residues" evidence="1">
    <location>
        <begin position="934"/>
        <end position="945"/>
    </location>
</feature>